<name>A0A242KCA0_9ENTE</name>
<keyword evidence="3" id="KW-1185">Reference proteome</keyword>
<dbReference type="OrthoDB" id="2288300at2"/>
<reference evidence="2" key="3">
    <citation type="submission" date="2024-03" db="EMBL/GenBank/DDBJ databases">
        <title>The Genome Sequence of Enterococcus sp. DIV0242b.</title>
        <authorList>
            <consortium name="The Broad Institute Genomics Platform"/>
            <consortium name="The Broad Institute Microbial Omics Core"/>
            <consortium name="The Broad Institute Genomic Center for Infectious Diseases"/>
            <person name="Earl A."/>
            <person name="Manson A."/>
            <person name="Gilmore M."/>
            <person name="Schwartman J."/>
            <person name="Shea T."/>
            <person name="Abouelleil A."/>
            <person name="Cao P."/>
            <person name="Chapman S."/>
            <person name="Cusick C."/>
            <person name="Young S."/>
            <person name="Neafsey D."/>
            <person name="Nusbaum C."/>
            <person name="Birren B."/>
        </authorList>
    </citation>
    <scope>NUCLEOTIDE SEQUENCE</scope>
    <source>
        <strain evidence="2">9E7_DIV0242</strain>
    </source>
</reference>
<dbReference type="EMBL" id="NGMM01000001">
    <property type="protein sequence ID" value="OTP18791.1"/>
    <property type="molecule type" value="Genomic_DNA"/>
</dbReference>
<dbReference type="EMBL" id="CP147247">
    <property type="protein sequence ID" value="WYJ88853.1"/>
    <property type="molecule type" value="Genomic_DNA"/>
</dbReference>
<proteinExistence type="predicted"/>
<dbReference type="Proteomes" id="UP000195141">
    <property type="component" value="Chromosome"/>
</dbReference>
<evidence type="ECO:0000313" key="1">
    <source>
        <dbReference type="EMBL" id="OTP18791.1"/>
    </source>
</evidence>
<reference evidence="1" key="1">
    <citation type="submission" date="2017-05" db="EMBL/GenBank/DDBJ databases">
        <title>The Genome Sequence of Enterococcus sp. 9E7_DIV0242.</title>
        <authorList>
            <consortium name="The Broad Institute Genomics Platform"/>
            <consortium name="The Broad Institute Genomic Center for Infectious Diseases"/>
            <person name="Earl A."/>
            <person name="Manson A."/>
            <person name="Schwartman J."/>
            <person name="Gilmore M."/>
            <person name="Abouelleil A."/>
            <person name="Cao P."/>
            <person name="Chapman S."/>
            <person name="Cusick C."/>
            <person name="Shea T."/>
            <person name="Young S."/>
            <person name="Neafsey D."/>
            <person name="Nusbaum C."/>
            <person name="Birren B."/>
        </authorList>
    </citation>
    <scope>NUCLEOTIDE SEQUENCE [LARGE SCALE GENOMIC DNA]</scope>
    <source>
        <strain evidence="1">9E7_DIV0242</strain>
    </source>
</reference>
<organism evidence="1">
    <name type="scientific">Candidatus Enterococcus clewellii</name>
    <dbReference type="NCBI Taxonomy" id="1834193"/>
    <lineage>
        <taxon>Bacteria</taxon>
        <taxon>Bacillati</taxon>
        <taxon>Bacillota</taxon>
        <taxon>Bacilli</taxon>
        <taxon>Lactobacillales</taxon>
        <taxon>Enterococcaceae</taxon>
        <taxon>Enterococcus</taxon>
    </lineage>
</organism>
<protein>
    <submittedName>
        <fullName evidence="1">Uncharacterized protein</fullName>
    </submittedName>
</protein>
<accession>A0A242KCA0</accession>
<evidence type="ECO:0000313" key="2">
    <source>
        <dbReference type="EMBL" id="WYJ88853.1"/>
    </source>
</evidence>
<dbReference type="RefSeq" id="WP_086347735.1">
    <property type="nucleotide sequence ID" value="NZ_CP147247.1"/>
</dbReference>
<dbReference type="AlphaFoldDB" id="A0A242KCA0"/>
<sequence length="144" mass="17003">MGNTFRKNTRDINQTYLNKTNEDLTKKQKKALFQQTKMYIFLQELLESLEENHLGSNEVIRSILPLTTDGANLSFMNTGIMGLYHPKSEKARQYVKDFHDLRGNRLFVFTDQRIIFMTIIEYIDLFGLVQWIPSYSQKNVHILH</sequence>
<evidence type="ECO:0000313" key="3">
    <source>
        <dbReference type="Proteomes" id="UP000195141"/>
    </source>
</evidence>
<reference evidence="2" key="2">
    <citation type="submission" date="2017-05" db="EMBL/GenBank/DDBJ databases">
        <authorList>
            <consortium name="The Broad Institute Genomics Platform"/>
            <consortium name="The Broad Institute Genomic Center for Infectious Diseases"/>
            <person name="Earl A."/>
            <person name="Manson A."/>
            <person name="Schwartman J."/>
            <person name="Gilmore M."/>
            <person name="Abouelleil A."/>
            <person name="Cao P."/>
            <person name="Chapman S."/>
            <person name="Cusick C."/>
            <person name="Shea T."/>
            <person name="Young S."/>
            <person name="Neafsey D."/>
            <person name="Nusbaum C."/>
            <person name="Birren B."/>
        </authorList>
    </citation>
    <scope>NUCLEOTIDE SEQUENCE</scope>
    <source>
        <strain evidence="2">9E7_DIV0242</strain>
    </source>
</reference>
<gene>
    <name evidence="2" type="ORF">A5888_000572</name>
    <name evidence="1" type="ORF">A5888_000605</name>
</gene>